<feature type="repeat" description="TPR" evidence="4">
    <location>
        <begin position="74"/>
        <end position="107"/>
    </location>
</feature>
<evidence type="ECO:0000256" key="5">
    <source>
        <dbReference type="SAM" id="Phobius"/>
    </source>
</evidence>
<accession>A0A840V3Q0</accession>
<feature type="transmembrane region" description="Helical" evidence="5">
    <location>
        <begin position="12"/>
        <end position="33"/>
    </location>
</feature>
<dbReference type="InterPro" id="IPR019734">
    <property type="entry name" value="TPR_rpt"/>
</dbReference>
<dbReference type="RefSeq" id="WP_183352232.1">
    <property type="nucleotide sequence ID" value="NZ_JACHEO010000026.1"/>
</dbReference>
<dbReference type="InterPro" id="IPR011990">
    <property type="entry name" value="TPR-like_helical_dom_sf"/>
</dbReference>
<dbReference type="InterPro" id="IPR051685">
    <property type="entry name" value="Ycf3/AcsC/BcsC/TPR_MFPF"/>
</dbReference>
<dbReference type="AlphaFoldDB" id="A0A840V3Q0"/>
<evidence type="ECO:0000259" key="6">
    <source>
        <dbReference type="Pfam" id="PF23914"/>
    </source>
</evidence>
<keyword evidence="5" id="KW-0812">Transmembrane</keyword>
<dbReference type="Pfam" id="PF23914">
    <property type="entry name" value="TPR_CcmH_CycH"/>
    <property type="match status" value="1"/>
</dbReference>
<evidence type="ECO:0000256" key="4">
    <source>
        <dbReference type="PROSITE-ProRule" id="PRU00339"/>
    </source>
</evidence>
<evidence type="ECO:0000313" key="7">
    <source>
        <dbReference type="EMBL" id="MBB5349438.1"/>
    </source>
</evidence>
<protein>
    <submittedName>
        <fullName evidence="7">Cytochrome c-type biogenesis protein CcmH/NrfG</fullName>
    </submittedName>
</protein>
<dbReference type="PANTHER" id="PTHR44943:SF9">
    <property type="entry name" value="TPR-REPEAT-CONTAINING PROTEIN"/>
    <property type="match status" value="1"/>
</dbReference>
<keyword evidence="8" id="KW-1185">Reference proteome</keyword>
<dbReference type="SMART" id="SM00028">
    <property type="entry name" value="TPR"/>
    <property type="match status" value="3"/>
</dbReference>
<keyword evidence="5" id="KW-1133">Transmembrane helix</keyword>
<feature type="repeat" description="TPR" evidence="4">
    <location>
        <begin position="108"/>
        <end position="141"/>
    </location>
</feature>
<evidence type="ECO:0000256" key="3">
    <source>
        <dbReference type="ARBA" id="ARBA00023078"/>
    </source>
</evidence>
<keyword evidence="5" id="KW-0472">Membrane</keyword>
<reference evidence="7 8" key="1">
    <citation type="submission" date="2020-08" db="EMBL/GenBank/DDBJ databases">
        <title>Genomic Encyclopedia of Type Strains, Phase IV (KMG-IV): sequencing the most valuable type-strain genomes for metagenomic binning, comparative biology and taxonomic classification.</title>
        <authorList>
            <person name="Goeker M."/>
        </authorList>
    </citation>
    <scope>NUCLEOTIDE SEQUENCE [LARGE SCALE GENOMIC DNA]</scope>
    <source>
        <strain evidence="7 8">DSM 28570</strain>
    </source>
</reference>
<feature type="domain" description="Cytochrome c-type biogenesis protein H TPR" evidence="6">
    <location>
        <begin position="48"/>
        <end position="175"/>
    </location>
</feature>
<keyword evidence="1" id="KW-0677">Repeat</keyword>
<proteinExistence type="predicted"/>
<dbReference type="Proteomes" id="UP000539642">
    <property type="component" value="Unassembled WGS sequence"/>
</dbReference>
<keyword evidence="3" id="KW-0793">Thylakoid</keyword>
<evidence type="ECO:0000313" key="8">
    <source>
        <dbReference type="Proteomes" id="UP000539642"/>
    </source>
</evidence>
<sequence length="201" mass="22351">MTTRQPASKNRTPILLLIVFIGGFLAGVAFTTYKTSRMAAPPATGEQAAQQISQEQAEAITQLESAVTSQPNDYQAWIRLGHLYFDTNQPEKAIQAYTRSIALHPPDANLLTDLGVMYRNTGQKEKAIASFDQARQLDPRHEPSRLNKGIVQLFDLNDPQGAIASWEELLRLNPEAKMTDGSSVRQFIDGVQKELANQKDR</sequence>
<dbReference type="Gene3D" id="1.25.40.10">
    <property type="entry name" value="Tetratricopeptide repeat domain"/>
    <property type="match status" value="1"/>
</dbReference>
<dbReference type="PROSITE" id="PS50005">
    <property type="entry name" value="TPR"/>
    <property type="match status" value="2"/>
</dbReference>
<dbReference type="SUPFAM" id="SSF48452">
    <property type="entry name" value="TPR-like"/>
    <property type="match status" value="1"/>
</dbReference>
<evidence type="ECO:0000256" key="2">
    <source>
        <dbReference type="ARBA" id="ARBA00022803"/>
    </source>
</evidence>
<comment type="caution">
    <text evidence="7">The sequence shown here is derived from an EMBL/GenBank/DDBJ whole genome shotgun (WGS) entry which is preliminary data.</text>
</comment>
<organism evidence="7 8">
    <name type="scientific">Desulfoprunum benzoelyticum</name>
    <dbReference type="NCBI Taxonomy" id="1506996"/>
    <lineage>
        <taxon>Bacteria</taxon>
        <taxon>Pseudomonadati</taxon>
        <taxon>Thermodesulfobacteriota</taxon>
        <taxon>Desulfobulbia</taxon>
        <taxon>Desulfobulbales</taxon>
        <taxon>Desulfobulbaceae</taxon>
        <taxon>Desulfoprunum</taxon>
    </lineage>
</organism>
<dbReference type="EMBL" id="JACHEO010000026">
    <property type="protein sequence ID" value="MBB5349438.1"/>
    <property type="molecule type" value="Genomic_DNA"/>
</dbReference>
<keyword evidence="2 4" id="KW-0802">TPR repeat</keyword>
<evidence type="ECO:0000256" key="1">
    <source>
        <dbReference type="ARBA" id="ARBA00022737"/>
    </source>
</evidence>
<name>A0A840V3Q0_9BACT</name>
<dbReference type="PROSITE" id="PS50293">
    <property type="entry name" value="TPR_REGION"/>
    <property type="match status" value="2"/>
</dbReference>
<dbReference type="InterPro" id="IPR056413">
    <property type="entry name" value="TPR_CcmH_CycH"/>
</dbReference>
<gene>
    <name evidence="7" type="ORF">HNQ81_003192</name>
</gene>
<dbReference type="PANTHER" id="PTHR44943">
    <property type="entry name" value="CELLULOSE SYNTHASE OPERON PROTEIN C"/>
    <property type="match status" value="1"/>
</dbReference>